<evidence type="ECO:0000256" key="5">
    <source>
        <dbReference type="ARBA" id="ARBA00022516"/>
    </source>
</evidence>
<evidence type="ECO:0000259" key="14">
    <source>
        <dbReference type="PROSITE" id="PS52004"/>
    </source>
</evidence>
<evidence type="ECO:0000256" key="8">
    <source>
        <dbReference type="ARBA" id="ARBA00023098"/>
    </source>
</evidence>
<dbReference type="PANTHER" id="PTHR11712:SF336">
    <property type="entry name" value="3-OXOACYL-[ACYL-CARRIER-PROTEIN] SYNTHASE, MITOCHONDRIAL"/>
    <property type="match status" value="1"/>
</dbReference>
<dbReference type="GO" id="GO:0005829">
    <property type="term" value="C:cytosol"/>
    <property type="evidence" value="ECO:0007669"/>
    <property type="project" value="TreeGrafter"/>
</dbReference>
<keyword evidence="8" id="KW-0443">Lipid metabolism</keyword>
<dbReference type="CDD" id="cd00834">
    <property type="entry name" value="KAS_I_II"/>
    <property type="match status" value="1"/>
</dbReference>
<comment type="catalytic activity">
    <reaction evidence="11">
        <text>(9Z)-hexadecenoyl-[ACP] + malonyl-[ACP] + H(+) = 3-oxo-(11Z)-octadecenoyl-[ACP] + holo-[ACP] + CO2</text>
        <dbReference type="Rhea" id="RHEA:55040"/>
        <dbReference type="Rhea" id="RHEA-COMP:9623"/>
        <dbReference type="Rhea" id="RHEA-COMP:9685"/>
        <dbReference type="Rhea" id="RHEA-COMP:10800"/>
        <dbReference type="Rhea" id="RHEA-COMP:14074"/>
        <dbReference type="ChEBI" id="CHEBI:15378"/>
        <dbReference type="ChEBI" id="CHEBI:16526"/>
        <dbReference type="ChEBI" id="CHEBI:64479"/>
        <dbReference type="ChEBI" id="CHEBI:78449"/>
        <dbReference type="ChEBI" id="CHEBI:83989"/>
        <dbReference type="ChEBI" id="CHEBI:138538"/>
        <dbReference type="EC" id="2.3.1.179"/>
    </reaction>
</comment>
<dbReference type="AlphaFoldDB" id="A6G9U1"/>
<dbReference type="GO" id="GO:0004315">
    <property type="term" value="F:3-oxoacyl-[acyl-carrier-protein] synthase activity"/>
    <property type="evidence" value="ECO:0007669"/>
    <property type="project" value="UniProtKB-UniRule"/>
</dbReference>
<evidence type="ECO:0000256" key="7">
    <source>
        <dbReference type="ARBA" id="ARBA00022832"/>
    </source>
</evidence>
<dbReference type="InterPro" id="IPR000794">
    <property type="entry name" value="Beta-ketoacyl_synthase"/>
</dbReference>
<dbReference type="eggNOG" id="COG0304">
    <property type="taxonomic scope" value="Bacteria"/>
</dbReference>
<comment type="caution">
    <text evidence="15">The sequence shown here is derived from an EMBL/GenBank/DDBJ whole genome shotgun (WGS) entry which is preliminary data.</text>
</comment>
<dbReference type="Pfam" id="PF02801">
    <property type="entry name" value="Ketoacyl-synt_C"/>
    <property type="match status" value="1"/>
</dbReference>
<dbReference type="EC" id="2.3.1.179" evidence="3 11"/>
<keyword evidence="9 11" id="KW-0275">Fatty acid biosynthesis</keyword>
<evidence type="ECO:0000256" key="10">
    <source>
        <dbReference type="ARBA" id="ARBA00023315"/>
    </source>
</evidence>
<keyword evidence="16" id="KW-1185">Reference proteome</keyword>
<reference evidence="15 16" key="1">
    <citation type="submission" date="2007-06" db="EMBL/GenBank/DDBJ databases">
        <authorList>
            <person name="Shimkets L."/>
            <person name="Ferriera S."/>
            <person name="Johnson J."/>
            <person name="Kravitz S."/>
            <person name="Beeson K."/>
            <person name="Sutton G."/>
            <person name="Rogers Y.-H."/>
            <person name="Friedman R."/>
            <person name="Frazier M."/>
            <person name="Venter J.C."/>
        </authorList>
    </citation>
    <scope>NUCLEOTIDE SEQUENCE [LARGE SCALE GENOMIC DNA]</scope>
    <source>
        <strain evidence="15 16">SIR-1</strain>
    </source>
</reference>
<dbReference type="InterPro" id="IPR014030">
    <property type="entry name" value="Ketoacyl_synth_N"/>
</dbReference>
<organism evidence="15 16">
    <name type="scientific">Plesiocystis pacifica SIR-1</name>
    <dbReference type="NCBI Taxonomy" id="391625"/>
    <lineage>
        <taxon>Bacteria</taxon>
        <taxon>Pseudomonadati</taxon>
        <taxon>Myxococcota</taxon>
        <taxon>Polyangia</taxon>
        <taxon>Nannocystales</taxon>
        <taxon>Nannocystaceae</taxon>
        <taxon>Plesiocystis</taxon>
    </lineage>
</organism>
<dbReference type="UniPathway" id="UPA00094"/>
<dbReference type="NCBIfam" id="NF005589">
    <property type="entry name" value="PRK07314.1"/>
    <property type="match status" value="1"/>
</dbReference>
<dbReference type="PROSITE" id="PS52004">
    <property type="entry name" value="KS3_2"/>
    <property type="match status" value="1"/>
</dbReference>
<dbReference type="PIRSF" id="PIRSF000447">
    <property type="entry name" value="KAS_II"/>
    <property type="match status" value="1"/>
</dbReference>
<evidence type="ECO:0000256" key="9">
    <source>
        <dbReference type="ARBA" id="ARBA00023160"/>
    </source>
</evidence>
<evidence type="ECO:0000313" key="16">
    <source>
        <dbReference type="Proteomes" id="UP000005801"/>
    </source>
</evidence>
<dbReference type="SMART" id="SM00825">
    <property type="entry name" value="PKS_KS"/>
    <property type="match status" value="1"/>
</dbReference>
<keyword evidence="10 11" id="KW-0012">Acyltransferase</keyword>
<evidence type="ECO:0000256" key="12">
    <source>
        <dbReference type="PIRSR" id="PIRSR000447-1"/>
    </source>
</evidence>
<proteinExistence type="inferred from homology"/>
<evidence type="ECO:0000313" key="15">
    <source>
        <dbReference type="EMBL" id="EDM77377.1"/>
    </source>
</evidence>
<dbReference type="Gene3D" id="3.40.47.10">
    <property type="match status" value="1"/>
</dbReference>
<gene>
    <name evidence="15" type="ORF">PPSIR1_09905</name>
</gene>
<sequence length="414" mass="43523">MADRKVAVTGIGIISPLGNDLESTWASALAGRSGVGPITKFDASSLPTRIAAEVRDFEPTKYFSKKYLRQMDPFIQYAVATSYMALEHAGLHEDKPPAERTGVYIGSGLGGITTIENTFEKMKEKGWRRGISPYFVSGLIINLAGGQVSIFHGLKGPSMSHVSACSTGAHSVGEAALAIRYGRADVMIAGGTESTITPLSVGGFCAARALSQRNDDPTKASRPFSASRDGFVMSEGCALLVLEEYEHAKARGANILAMVSGYGATSDAHHVTAPHPEAEGAQACMRLALEDAGLAPEAIGYINAHGTSTMADAVETMAIRGVFGDHAEKLAVSSTKSMHGHMLGAAGSMEGALCCLALERGVLPPTINLDDPDPACDLDYVPHEPRRVQVEHVLSNSFGFGGTNACLVFSRPPG</sequence>
<dbReference type="SUPFAM" id="SSF53901">
    <property type="entry name" value="Thiolase-like"/>
    <property type="match status" value="2"/>
</dbReference>
<dbReference type="OrthoDB" id="9808669at2"/>
<comment type="function">
    <text evidence="11">Involved in the type II fatty acid elongation cycle. Catalyzes the elongation of a wide range of acyl-ACP by the addition of two carbons from malonyl-ACP to an acyl acceptor. Can efficiently catalyze the conversion of palmitoleoyl-ACP (cis-hexadec-9-enoyl-ACP) to cis-vaccenoyl-ACP (cis-octadec-11-enoyl-ACP), an essential step in the thermal regulation of fatty acid composition.</text>
</comment>
<evidence type="ECO:0000256" key="13">
    <source>
        <dbReference type="RuleBase" id="RU003694"/>
    </source>
</evidence>
<evidence type="ECO:0000256" key="4">
    <source>
        <dbReference type="ARBA" id="ARBA00014657"/>
    </source>
</evidence>
<dbReference type="Pfam" id="PF00109">
    <property type="entry name" value="ketoacyl-synt"/>
    <property type="match status" value="1"/>
</dbReference>
<accession>A6G9U1</accession>
<evidence type="ECO:0000256" key="6">
    <source>
        <dbReference type="ARBA" id="ARBA00022679"/>
    </source>
</evidence>
<name>A6G9U1_9BACT</name>
<evidence type="ECO:0000256" key="11">
    <source>
        <dbReference type="PIRNR" id="PIRNR000447"/>
    </source>
</evidence>
<protein>
    <recommendedName>
        <fullName evidence="4 11">3-oxoacyl-[acyl-carrier-protein] synthase 2</fullName>
        <ecNumber evidence="3 11">2.3.1.179</ecNumber>
    </recommendedName>
</protein>
<dbReference type="InterPro" id="IPR017568">
    <property type="entry name" value="3-oxoacyl-ACP_synth-2"/>
</dbReference>
<dbReference type="RefSeq" id="WP_006973483.1">
    <property type="nucleotide sequence ID" value="NZ_ABCS01000047.1"/>
</dbReference>
<dbReference type="NCBIfam" id="TIGR03150">
    <property type="entry name" value="fabF"/>
    <property type="match status" value="1"/>
</dbReference>
<dbReference type="STRING" id="391625.PPSIR1_09905"/>
<evidence type="ECO:0000256" key="1">
    <source>
        <dbReference type="ARBA" id="ARBA00005194"/>
    </source>
</evidence>
<keyword evidence="5 11" id="KW-0444">Lipid biosynthesis</keyword>
<keyword evidence="6 11" id="KW-0808">Transferase</keyword>
<evidence type="ECO:0000256" key="2">
    <source>
        <dbReference type="ARBA" id="ARBA00008467"/>
    </source>
</evidence>
<dbReference type="InterPro" id="IPR014031">
    <property type="entry name" value="Ketoacyl_synth_C"/>
</dbReference>
<dbReference type="InterPro" id="IPR020841">
    <property type="entry name" value="PKS_Beta-ketoAc_synthase_dom"/>
</dbReference>
<dbReference type="PANTHER" id="PTHR11712">
    <property type="entry name" value="POLYKETIDE SYNTHASE-RELATED"/>
    <property type="match status" value="1"/>
</dbReference>
<dbReference type="Proteomes" id="UP000005801">
    <property type="component" value="Unassembled WGS sequence"/>
</dbReference>
<keyword evidence="7" id="KW-0276">Fatty acid metabolism</keyword>
<dbReference type="EMBL" id="ABCS01000047">
    <property type="protein sequence ID" value="EDM77377.1"/>
    <property type="molecule type" value="Genomic_DNA"/>
</dbReference>
<comment type="pathway">
    <text evidence="1 11">Lipid metabolism; fatty acid biosynthesis.</text>
</comment>
<dbReference type="FunFam" id="3.40.47.10:FF:000009">
    <property type="entry name" value="3-oxoacyl-[acyl-carrier-protein] synthase 2"/>
    <property type="match status" value="1"/>
</dbReference>
<comment type="catalytic activity">
    <reaction evidence="11">
        <text>a fatty acyl-[ACP] + malonyl-[ACP] + H(+) = a 3-oxoacyl-[ACP] + holo-[ACP] + CO2</text>
        <dbReference type="Rhea" id="RHEA:22836"/>
        <dbReference type="Rhea" id="RHEA-COMP:9623"/>
        <dbReference type="Rhea" id="RHEA-COMP:9685"/>
        <dbReference type="Rhea" id="RHEA-COMP:9916"/>
        <dbReference type="Rhea" id="RHEA-COMP:14125"/>
        <dbReference type="ChEBI" id="CHEBI:15378"/>
        <dbReference type="ChEBI" id="CHEBI:16526"/>
        <dbReference type="ChEBI" id="CHEBI:64479"/>
        <dbReference type="ChEBI" id="CHEBI:78449"/>
        <dbReference type="ChEBI" id="CHEBI:78776"/>
        <dbReference type="ChEBI" id="CHEBI:138651"/>
    </reaction>
</comment>
<comment type="similarity">
    <text evidence="2 11 13">Belongs to the thiolase-like superfamily. Beta-ketoacyl-ACP synthases family.</text>
</comment>
<evidence type="ECO:0000256" key="3">
    <source>
        <dbReference type="ARBA" id="ARBA00012356"/>
    </source>
</evidence>
<feature type="domain" description="Ketosynthase family 3 (KS3)" evidence="14">
    <location>
        <begin position="3"/>
        <end position="411"/>
    </location>
</feature>
<feature type="active site" description="For beta-ketoacyl synthase activity" evidence="12">
    <location>
        <position position="165"/>
    </location>
</feature>
<dbReference type="InterPro" id="IPR016039">
    <property type="entry name" value="Thiolase-like"/>
</dbReference>
<dbReference type="GO" id="GO:0006633">
    <property type="term" value="P:fatty acid biosynthetic process"/>
    <property type="evidence" value="ECO:0007669"/>
    <property type="project" value="UniProtKB-UniRule"/>
</dbReference>